<proteinExistence type="predicted"/>
<dbReference type="Proteomes" id="UP000429484">
    <property type="component" value="Unassembled WGS sequence"/>
</dbReference>
<evidence type="ECO:0000313" key="2">
    <source>
        <dbReference type="EMBL" id="MQW33447.1"/>
    </source>
</evidence>
<dbReference type="AlphaFoldDB" id="A0AAW9TPZ4"/>
<dbReference type="EMBL" id="WISR01000119">
    <property type="protein sequence ID" value="MQW33447.1"/>
    <property type="molecule type" value="Genomic_DNA"/>
</dbReference>
<name>A0AAW9TPZ4_RHIML</name>
<organism evidence="2 3">
    <name type="scientific">Rhizobium meliloti</name>
    <name type="common">Ensifer meliloti</name>
    <name type="synonym">Sinorhizobium meliloti</name>
    <dbReference type="NCBI Taxonomy" id="382"/>
    <lineage>
        <taxon>Bacteria</taxon>
        <taxon>Pseudomonadati</taxon>
        <taxon>Pseudomonadota</taxon>
        <taxon>Alphaproteobacteria</taxon>
        <taxon>Hyphomicrobiales</taxon>
        <taxon>Rhizobiaceae</taxon>
        <taxon>Sinorhizobium/Ensifer group</taxon>
        <taxon>Sinorhizobium</taxon>
    </lineage>
</organism>
<protein>
    <submittedName>
        <fullName evidence="2">DUF4157 domain-containing protein</fullName>
    </submittedName>
</protein>
<sequence length="339" mass="36173">MRVRQAARLIAVLLGVLLSFASVSRAGGLLGDAINTIAPGAGTALDDAHRQIKEAVPPYKAIEEGTTQAVNEALVQAGAPALQELIARSRDDALASGVEPIPQNIRENLQGFIPDQILNVARYRVQGGGDLTLQVNAIRYGEAQAIALDYVIVFKEQNDALYNPVLWAHELTHVKQYQDWGIGDFAIRYLRSHHEVEREAYEAETRYMAWAAVRNSGSSTNDPSINRPVDSFSGAGTSNVCGSWMGQCQLAGSAPVGTPCWCNTAVGPSAGALVPTSTASMPTIPAGFPPGFVMRGCGCWGPNPAPIANEPQCQNQQVQVNVCPMMCAPGHPSYGYVCR</sequence>
<comment type="caution">
    <text evidence="2">The sequence shown here is derived from an EMBL/GenBank/DDBJ whole genome shotgun (WGS) entry which is preliminary data.</text>
</comment>
<accession>A0AAW9TPZ4</accession>
<reference evidence="2 3" key="1">
    <citation type="journal article" date="2013" name="Genome Biol.">
        <title>Comparative genomics of the core and accessory genomes of 48 Sinorhizobium strains comprising five genospecies.</title>
        <authorList>
            <person name="Sugawara M."/>
            <person name="Epstein B."/>
            <person name="Badgley B.D."/>
            <person name="Unno T."/>
            <person name="Xu L."/>
            <person name="Reese J."/>
            <person name="Gyaneshwar P."/>
            <person name="Denny R."/>
            <person name="Mudge J."/>
            <person name="Bharti A.K."/>
            <person name="Farmer A.D."/>
            <person name="May G.D."/>
            <person name="Woodward J.E."/>
            <person name="Medigue C."/>
            <person name="Vallenet D."/>
            <person name="Lajus A."/>
            <person name="Rouy Z."/>
            <person name="Martinez-Vaz B."/>
            <person name="Tiffin P."/>
            <person name="Young N.D."/>
            <person name="Sadowsky M.J."/>
        </authorList>
    </citation>
    <scope>NUCLEOTIDE SEQUENCE [LARGE SCALE GENOMIC DNA]</scope>
    <source>
        <strain evidence="2 3">N6B1</strain>
    </source>
</reference>
<dbReference type="Pfam" id="PF13699">
    <property type="entry name" value="eCIS_core"/>
    <property type="match status" value="1"/>
</dbReference>
<evidence type="ECO:0000259" key="1">
    <source>
        <dbReference type="Pfam" id="PF13699"/>
    </source>
</evidence>
<evidence type="ECO:0000313" key="3">
    <source>
        <dbReference type="Proteomes" id="UP000429484"/>
    </source>
</evidence>
<dbReference type="InterPro" id="IPR025295">
    <property type="entry name" value="eCIS_core_dom"/>
</dbReference>
<feature type="domain" description="eCIS core" evidence="1">
    <location>
        <begin position="133"/>
        <end position="179"/>
    </location>
</feature>
<gene>
    <name evidence="2" type="ORF">GHK53_11700</name>
</gene>